<dbReference type="EMBL" id="LK021338">
    <property type="protein sequence ID" value="CDQ44605.1"/>
    <property type="molecule type" value="Genomic_DNA"/>
</dbReference>
<organism evidence="2 3">
    <name type="scientific">Mycolicibacterium neoaurum</name>
    <name type="common">Mycobacterium neoaurum</name>
    <dbReference type="NCBI Taxonomy" id="1795"/>
    <lineage>
        <taxon>Bacteria</taxon>
        <taxon>Bacillati</taxon>
        <taxon>Actinomycetota</taxon>
        <taxon>Actinomycetes</taxon>
        <taxon>Mycobacteriales</taxon>
        <taxon>Mycobacteriaceae</taxon>
        <taxon>Mycolicibacterium</taxon>
    </lineage>
</organism>
<gene>
    <name evidence="2" type="ORF">BN1047_02485</name>
</gene>
<dbReference type="Proteomes" id="UP000028864">
    <property type="component" value="Unassembled WGS sequence"/>
</dbReference>
<reference evidence="2" key="1">
    <citation type="submission" date="2014-05" db="EMBL/GenBank/DDBJ databases">
        <authorList>
            <person name="Urmite Genomes"/>
        </authorList>
    </citation>
    <scope>NUCLEOTIDE SEQUENCE</scope>
    <source>
        <strain evidence="2">DSM 44074</strain>
    </source>
</reference>
<evidence type="ECO:0008006" key="4">
    <source>
        <dbReference type="Google" id="ProtNLM"/>
    </source>
</evidence>
<keyword evidence="1" id="KW-0732">Signal</keyword>
<name>A0AAV2WKA6_MYCNE</name>
<feature type="signal peptide" evidence="1">
    <location>
        <begin position="1"/>
        <end position="30"/>
    </location>
</feature>
<reference evidence="2" key="2">
    <citation type="submission" date="2015-09" db="EMBL/GenBank/DDBJ databases">
        <title>Draft genome sequence of Mycobacterium neoaurum DSM 44074.</title>
        <authorList>
            <person name="Croce O."/>
            <person name="Robert C."/>
            <person name="Raoult D."/>
            <person name="Drancourt M."/>
        </authorList>
    </citation>
    <scope>NUCLEOTIDE SEQUENCE</scope>
    <source>
        <strain evidence="2">DSM 44074</strain>
    </source>
</reference>
<protein>
    <recommendedName>
        <fullName evidence="4">Secreted protein</fullName>
    </recommendedName>
</protein>
<proteinExistence type="predicted"/>
<evidence type="ECO:0000313" key="3">
    <source>
        <dbReference type="Proteomes" id="UP000028864"/>
    </source>
</evidence>
<dbReference type="AlphaFoldDB" id="A0AAV2WKA6"/>
<accession>A0AAV2WKA6</accession>
<feature type="chain" id="PRO_5044010840" description="Secreted protein" evidence="1">
    <location>
        <begin position="31"/>
        <end position="136"/>
    </location>
</feature>
<evidence type="ECO:0000256" key="1">
    <source>
        <dbReference type="SAM" id="SignalP"/>
    </source>
</evidence>
<evidence type="ECO:0000313" key="2">
    <source>
        <dbReference type="EMBL" id="CDQ44605.1"/>
    </source>
</evidence>
<sequence length="136" mass="13512">MSYDLGMKRLVLAVPMVSVAALIGAGSATAAPEQGCAVTLKPPTVVQDAAVRAVVASVSPGACNRAVPQLQVACLQQAGSPVAPLCVQSEGPGTAEVRFSPYTPGAGYIVSGRVCANAGSPPVTYCSTVGPTTVIL</sequence>